<feature type="domain" description="Zn(2)-C6 fungal-type" evidence="5">
    <location>
        <begin position="20"/>
        <end position="50"/>
    </location>
</feature>
<dbReference type="OMA" id="AMFINVI"/>
<proteinExistence type="predicted"/>
<dbReference type="GO" id="GO:0008270">
    <property type="term" value="F:zinc ion binding"/>
    <property type="evidence" value="ECO:0007669"/>
    <property type="project" value="InterPro"/>
</dbReference>
<keyword evidence="2" id="KW-0238">DNA-binding</keyword>
<protein>
    <submittedName>
        <fullName evidence="6">Lactose regulatory protein LAC9</fullName>
    </submittedName>
</protein>
<organism evidence="6 7">
    <name type="scientific">Talaromyces islandicus</name>
    <name type="common">Penicillium islandicum</name>
    <dbReference type="NCBI Taxonomy" id="28573"/>
    <lineage>
        <taxon>Eukaryota</taxon>
        <taxon>Fungi</taxon>
        <taxon>Dikarya</taxon>
        <taxon>Ascomycota</taxon>
        <taxon>Pezizomycotina</taxon>
        <taxon>Eurotiomycetes</taxon>
        <taxon>Eurotiomycetidae</taxon>
        <taxon>Eurotiales</taxon>
        <taxon>Trichocomaceae</taxon>
        <taxon>Talaromyces</taxon>
        <taxon>Talaromyces sect. Islandici</taxon>
    </lineage>
</organism>
<evidence type="ECO:0000256" key="2">
    <source>
        <dbReference type="ARBA" id="ARBA00023125"/>
    </source>
</evidence>
<dbReference type="STRING" id="28573.A0A0U1M2T1"/>
<keyword evidence="1" id="KW-0805">Transcription regulation</keyword>
<dbReference type="Gene3D" id="4.10.240.10">
    <property type="entry name" value="Zn(2)-C6 fungal-type DNA-binding domain"/>
    <property type="match status" value="1"/>
</dbReference>
<dbReference type="InterPro" id="IPR036864">
    <property type="entry name" value="Zn2-C6_fun-type_DNA-bd_sf"/>
</dbReference>
<evidence type="ECO:0000313" key="7">
    <source>
        <dbReference type="Proteomes" id="UP000054383"/>
    </source>
</evidence>
<evidence type="ECO:0000259" key="5">
    <source>
        <dbReference type="PROSITE" id="PS50048"/>
    </source>
</evidence>
<accession>A0A0U1M2T1</accession>
<dbReference type="SMART" id="SM00066">
    <property type="entry name" value="GAL4"/>
    <property type="match status" value="1"/>
</dbReference>
<evidence type="ECO:0000256" key="3">
    <source>
        <dbReference type="ARBA" id="ARBA00023163"/>
    </source>
</evidence>
<gene>
    <name evidence="6" type="ORF">PISL3812_06356</name>
</gene>
<keyword evidence="7" id="KW-1185">Reference proteome</keyword>
<keyword evidence="4" id="KW-0539">Nucleus</keyword>
<dbReference type="Proteomes" id="UP000054383">
    <property type="component" value="Unassembled WGS sequence"/>
</dbReference>
<dbReference type="PROSITE" id="PS50048">
    <property type="entry name" value="ZN2_CY6_FUNGAL_2"/>
    <property type="match status" value="1"/>
</dbReference>
<dbReference type="Pfam" id="PF00172">
    <property type="entry name" value="Zn_clus"/>
    <property type="match status" value="1"/>
</dbReference>
<dbReference type="PROSITE" id="PS00463">
    <property type="entry name" value="ZN2_CY6_FUNGAL_1"/>
    <property type="match status" value="1"/>
</dbReference>
<dbReference type="GO" id="GO:0003677">
    <property type="term" value="F:DNA binding"/>
    <property type="evidence" value="ECO:0007669"/>
    <property type="project" value="UniProtKB-KW"/>
</dbReference>
<dbReference type="PANTHER" id="PTHR47784:SF5">
    <property type="entry name" value="STEROL UPTAKE CONTROL PROTEIN 2"/>
    <property type="match status" value="1"/>
</dbReference>
<name>A0A0U1M2T1_TALIS</name>
<sequence length="446" mass="50415">MADKPLAANSRKYHHKTRRGCVACKQRRIKCDEKKPVCTNCSKKSIECSFVHLVPASILRKLQFQRSQPDGLTIQQPTDLRAGLFCRPDSFDFALFNRYISHTSHMISQRQNGMEIYTSVIPKLALLNPSLGHAVLATAYGHLARSMPQTEMAAKYLTDSAFHMNTTLACYSQAISSLSKENTPTVFANSVLISLYVFLSSGIEYEEILSRLSLANNRDPNLLDHLLCIAVRMIHGTRGVFSVFWSTQEWIATSHLSPLIQRHNPIRDTAPHLFWAQIEDQHLANLQNLWERDASVSSHRSYILSQSLHSLRHTFSLTTRLYVFPPETDERYSSVEPISLKEIHQVLCGGMLDDLPSVFTWYIRASAPFVSMLGQGDPFAVVIWAHHAILLDRACGKNWWFCDLASKFISAALLILGEERRSWIEWPLSVAGSGSRLAVEKTQSID</sequence>
<reference evidence="6 7" key="1">
    <citation type="submission" date="2015-04" db="EMBL/GenBank/DDBJ databases">
        <authorList>
            <person name="Syromyatnikov M.Y."/>
            <person name="Popov V.N."/>
        </authorList>
    </citation>
    <scope>NUCLEOTIDE SEQUENCE [LARGE SCALE GENOMIC DNA]</scope>
    <source>
        <strain evidence="6">WF-38-12</strain>
    </source>
</reference>
<evidence type="ECO:0000256" key="4">
    <source>
        <dbReference type="ARBA" id="ARBA00023242"/>
    </source>
</evidence>
<evidence type="ECO:0000313" key="6">
    <source>
        <dbReference type="EMBL" id="CRG89320.1"/>
    </source>
</evidence>
<dbReference type="InterPro" id="IPR001138">
    <property type="entry name" value="Zn2Cys6_DnaBD"/>
</dbReference>
<dbReference type="PANTHER" id="PTHR47784">
    <property type="entry name" value="STEROL UPTAKE CONTROL PROTEIN 2"/>
    <property type="match status" value="1"/>
</dbReference>
<dbReference type="CDD" id="cd00067">
    <property type="entry name" value="GAL4"/>
    <property type="match status" value="1"/>
</dbReference>
<dbReference type="OrthoDB" id="5350673at2759"/>
<dbReference type="InterPro" id="IPR053157">
    <property type="entry name" value="Sterol_Uptake_Regulator"/>
</dbReference>
<keyword evidence="3" id="KW-0804">Transcription</keyword>
<evidence type="ECO:0000256" key="1">
    <source>
        <dbReference type="ARBA" id="ARBA00023015"/>
    </source>
</evidence>
<dbReference type="EMBL" id="CVMT01000006">
    <property type="protein sequence ID" value="CRG89320.1"/>
    <property type="molecule type" value="Genomic_DNA"/>
</dbReference>
<dbReference type="SUPFAM" id="SSF57701">
    <property type="entry name" value="Zn2/Cys6 DNA-binding domain"/>
    <property type="match status" value="1"/>
</dbReference>
<dbReference type="AlphaFoldDB" id="A0A0U1M2T1"/>
<dbReference type="GO" id="GO:0001228">
    <property type="term" value="F:DNA-binding transcription activator activity, RNA polymerase II-specific"/>
    <property type="evidence" value="ECO:0007669"/>
    <property type="project" value="TreeGrafter"/>
</dbReference>